<organism evidence="3 4">
    <name type="scientific">Acetivibrio clariflavus (strain DSM 19732 / NBRC 101661 / EBR45)</name>
    <name type="common">Clostridium clariflavum</name>
    <dbReference type="NCBI Taxonomy" id="720554"/>
    <lineage>
        <taxon>Bacteria</taxon>
        <taxon>Bacillati</taxon>
        <taxon>Bacillota</taxon>
        <taxon>Clostridia</taxon>
        <taxon>Eubacteriales</taxon>
        <taxon>Oscillospiraceae</taxon>
        <taxon>Acetivibrio</taxon>
    </lineage>
</organism>
<dbReference type="InterPro" id="IPR052173">
    <property type="entry name" value="Beta-lactam_resp_regulator"/>
</dbReference>
<dbReference type="EMBL" id="CP003065">
    <property type="protein sequence ID" value="AEV68501.1"/>
    <property type="molecule type" value="Genomic_DNA"/>
</dbReference>
<proteinExistence type="predicted"/>
<dbReference type="RefSeq" id="WP_014255086.1">
    <property type="nucleotide sequence ID" value="NC_016627.1"/>
</dbReference>
<feature type="transmembrane region" description="Helical" evidence="1">
    <location>
        <begin position="359"/>
        <end position="381"/>
    </location>
</feature>
<feature type="domain" description="Peptidase M56" evidence="2">
    <location>
        <begin position="9"/>
        <end position="350"/>
    </location>
</feature>
<dbReference type="KEGG" id="ccl:Clocl_1896"/>
<reference evidence="3 4" key="2">
    <citation type="journal article" date="2012" name="Stand. Genomic Sci.">
        <title>Complete Genome Sequence of Clostridium clariflavum DSM 19732.</title>
        <authorList>
            <person name="Izquierdo J.A."/>
            <person name="Goodwin L."/>
            <person name="Davenport K.W."/>
            <person name="Teshima H."/>
            <person name="Bruce D."/>
            <person name="Detter C."/>
            <person name="Tapia R."/>
            <person name="Han S."/>
            <person name="Land M."/>
            <person name="Hauser L."/>
            <person name="Jeffries C.D."/>
            <person name="Han J."/>
            <person name="Pitluck S."/>
            <person name="Nolan M."/>
            <person name="Chen A."/>
            <person name="Huntemann M."/>
            <person name="Mavromatis K."/>
            <person name="Mikhailova N."/>
            <person name="Liolios K."/>
            <person name="Woyke T."/>
            <person name="Lynd L.R."/>
        </authorList>
    </citation>
    <scope>NUCLEOTIDE SEQUENCE [LARGE SCALE GENOMIC DNA]</scope>
    <source>
        <strain evidence="4">DSM 19732 / NBRC 101661 / EBR45</strain>
    </source>
</reference>
<reference evidence="4" key="1">
    <citation type="submission" date="2011-12" db="EMBL/GenBank/DDBJ databases">
        <title>Complete sequence of Clostridium clariflavum DSM 19732.</title>
        <authorList>
            <consortium name="US DOE Joint Genome Institute"/>
            <person name="Lucas S."/>
            <person name="Han J."/>
            <person name="Lapidus A."/>
            <person name="Cheng J.-F."/>
            <person name="Goodwin L."/>
            <person name="Pitluck S."/>
            <person name="Peters L."/>
            <person name="Teshima H."/>
            <person name="Detter J.C."/>
            <person name="Han C."/>
            <person name="Tapia R."/>
            <person name="Land M."/>
            <person name="Hauser L."/>
            <person name="Kyrpides N."/>
            <person name="Ivanova N."/>
            <person name="Pagani I."/>
            <person name="Kitzmiller T."/>
            <person name="Lynd L."/>
            <person name="Izquierdo J."/>
            <person name="Woyke T."/>
        </authorList>
    </citation>
    <scope>NUCLEOTIDE SEQUENCE [LARGE SCALE GENOMIC DNA]</scope>
    <source>
        <strain evidence="4">DSM 19732 / NBRC 101661 / EBR45</strain>
    </source>
</reference>
<gene>
    <name evidence="3" type="ordered locus">Clocl_1896</name>
</gene>
<dbReference type="PANTHER" id="PTHR34978">
    <property type="entry name" value="POSSIBLE SENSOR-TRANSDUCER PROTEIN BLAR"/>
    <property type="match status" value="1"/>
</dbReference>
<dbReference type="STRING" id="720554.Clocl_1896"/>
<dbReference type="Pfam" id="PF05569">
    <property type="entry name" value="Peptidase_M56"/>
    <property type="match status" value="1"/>
</dbReference>
<feature type="transmembrane region" description="Helical" evidence="1">
    <location>
        <begin position="160"/>
        <end position="182"/>
    </location>
</feature>
<protein>
    <submittedName>
        <fullName evidence="3">Antirepressor regulating drug resistance protein</fullName>
    </submittedName>
</protein>
<dbReference type="Proteomes" id="UP000005435">
    <property type="component" value="Chromosome"/>
</dbReference>
<dbReference type="PANTHER" id="PTHR34978:SF3">
    <property type="entry name" value="SLR0241 PROTEIN"/>
    <property type="match status" value="1"/>
</dbReference>
<dbReference type="InterPro" id="IPR008756">
    <property type="entry name" value="Peptidase_M56"/>
</dbReference>
<dbReference type="eggNOG" id="COG4219">
    <property type="taxonomic scope" value="Bacteria"/>
</dbReference>
<evidence type="ECO:0000313" key="3">
    <source>
        <dbReference type="EMBL" id="AEV68501.1"/>
    </source>
</evidence>
<feature type="transmembrane region" description="Helical" evidence="1">
    <location>
        <begin position="42"/>
        <end position="63"/>
    </location>
</feature>
<dbReference type="OrthoDB" id="9816453at2"/>
<dbReference type="AlphaFoldDB" id="G8LUX1"/>
<dbReference type="HOGENOM" id="CLU_308758_0_0_9"/>
<name>G8LUX1_ACECE</name>
<keyword evidence="1" id="KW-1133">Transmembrane helix</keyword>
<keyword evidence="1" id="KW-0812">Transmembrane</keyword>
<keyword evidence="1" id="KW-0472">Membrane</keyword>
<keyword evidence="4" id="KW-1185">Reference proteome</keyword>
<dbReference type="CDD" id="cd07341">
    <property type="entry name" value="M56_BlaR1_MecR1_like"/>
    <property type="match status" value="1"/>
</dbReference>
<evidence type="ECO:0000313" key="4">
    <source>
        <dbReference type="Proteomes" id="UP000005435"/>
    </source>
</evidence>
<feature type="transmembrane region" description="Helical" evidence="1">
    <location>
        <begin position="12"/>
        <end position="30"/>
    </location>
</feature>
<sequence length="955" mass="108109" precursor="true">MIDDIFKVVLDLSINASFLILIVLMLRPLAKVKFSPKFRVYLWIMVIIKLIIPFNISTSFSIYNLLPDINPTSYISQNINIAPINEADESFIVFYDDNTISFDNSLHPIEENTSNNNIDINNFSHSQTTADIDNSFDSLTQTEYNDKPINAKSKSNILSIIWLVCFAALLSVYTIINIFFYIRIKSLPFTVSNTTKQYINMWSSKLNIKYEIRVKETSLVKAPAVYGFIRPILLFPRGIENSISDEDLTAIVLHELSHIKRKDTILGVTSLLTKFIHWFNPLVWFAFSLLKHDIEASCDSMALNQLDTSKHKGYGLTLLKLSSQSTREISLLGMAGILEGKKKIKDRIKEITLFKKKGYTVSISAAVILLVVGIFFLSGAMDKTATITNGDSTNVDATKGNKGTSELNGIANSNDVSYFYKELESYNLLNQSYIRPAMDDDKIKSMQNWLNSYIDSLDDMDRAVYKALQNIKLSSKEVPKYAAWHEFGRKVDGDKLSLFVWAYTVNCKDISTGINLPVRIDMIKTPSDKYIVLDTLVASQASFYAKDLKRVLDVFTDEILGIHKTDIIKNLNEKVIELDKKALESIKKENVQAKNGQEISLDGYLSEITTKGNFDSASIYIGGDAVVNYFDSLSRRYFPIYQSNDTELIKEVYDLINHESFWEEFVDDTGSDSGQLNDVVKLSLNLVFKAREGMVYIGLNINPKNHKMYAECIWHRSGTGKSVKLLSCKNTDLPTLLVKKLFDIDINNNWRLSGNMDCKNFACYSLKDSYYMDETLSINAVFSNTEDQGESPSQNISGWLEMSNEKDTISWDNINIVLPKKNDTLIEKNIIKVNLEQSGIKPGIYTVYGKLGDYTVDKFQVEIKDLLSTEPDANSKDNYRLDTSNDSSQVSDSIKFFSGPDNIQISEPIELPPEPKNTIKADITGDGQTETIELFFIKHILGDKDTGEEHEVKYP</sequence>
<evidence type="ECO:0000259" key="2">
    <source>
        <dbReference type="Pfam" id="PF05569"/>
    </source>
</evidence>
<accession>G8LUX1</accession>
<evidence type="ECO:0000256" key="1">
    <source>
        <dbReference type="SAM" id="Phobius"/>
    </source>
</evidence>